<keyword evidence="2" id="KW-0805">Transcription regulation</keyword>
<dbReference type="SUPFAM" id="SSF46785">
    <property type="entry name" value="Winged helix' DNA-binding domain"/>
    <property type="match status" value="1"/>
</dbReference>
<dbReference type="EMBL" id="CP027860">
    <property type="protein sequence ID" value="AVP98055.1"/>
    <property type="molecule type" value="Genomic_DNA"/>
</dbReference>
<dbReference type="InterPro" id="IPR036388">
    <property type="entry name" value="WH-like_DNA-bd_sf"/>
</dbReference>
<dbReference type="KEGG" id="xba:C7S18_12970"/>
<evidence type="ECO:0000313" key="6">
    <source>
        <dbReference type="EMBL" id="AVP98055.1"/>
    </source>
</evidence>
<dbReference type="PANTHER" id="PTHR30537">
    <property type="entry name" value="HTH-TYPE TRANSCRIPTIONAL REGULATOR"/>
    <property type="match status" value="1"/>
</dbReference>
<evidence type="ECO:0000256" key="2">
    <source>
        <dbReference type="ARBA" id="ARBA00023015"/>
    </source>
</evidence>
<evidence type="ECO:0000256" key="1">
    <source>
        <dbReference type="ARBA" id="ARBA00009437"/>
    </source>
</evidence>
<keyword evidence="4" id="KW-0804">Transcription</keyword>
<sequence length="297" mass="32940">MFDWNDLRIFLAIARGGSLNAAARQTGLNHSTVFRRLNALEEALKVRLFERLPQGYQLTAEGEAIRAEAEAVEAAVNGVERKVAGHDYALRGDLRVTTPIGLATAYLARYLPEFMTLYPGIRVTILGADNDFDLSRREADVALRATSRPPEDLVGRKVISSSWVVAGSPAYLRRFGRPKSMADLNDHALIGADRSFQRVPVFTWLHRQFADARFVTFAAELSTMIALTEQGVGLALLPGDLGGNTVEVLFPVEPRFESTLWLLTHPDLRHVGRVKAFMDFITDRLRADPRLLNGPTA</sequence>
<organism evidence="6 7">
    <name type="scientific">Ahniella affigens</name>
    <dbReference type="NCBI Taxonomy" id="2021234"/>
    <lineage>
        <taxon>Bacteria</taxon>
        <taxon>Pseudomonadati</taxon>
        <taxon>Pseudomonadota</taxon>
        <taxon>Gammaproteobacteria</taxon>
        <taxon>Lysobacterales</taxon>
        <taxon>Rhodanobacteraceae</taxon>
        <taxon>Ahniella</taxon>
    </lineage>
</organism>
<keyword evidence="3" id="KW-0238">DNA-binding</keyword>
<reference evidence="6 7" key="2">
    <citation type="submission" date="2018-03" db="EMBL/GenBank/DDBJ databases">
        <authorList>
            <person name="Keele B.F."/>
        </authorList>
    </citation>
    <scope>NUCLEOTIDE SEQUENCE [LARGE SCALE GENOMIC DNA]</scope>
    <source>
        <strain evidence="6 7">D13</strain>
    </source>
</reference>
<keyword evidence="7" id="KW-1185">Reference proteome</keyword>
<dbReference type="InterPro" id="IPR058163">
    <property type="entry name" value="LysR-type_TF_proteobact-type"/>
</dbReference>
<dbReference type="InterPro" id="IPR036390">
    <property type="entry name" value="WH_DNA-bd_sf"/>
</dbReference>
<feature type="domain" description="HTH lysR-type" evidence="5">
    <location>
        <begin position="2"/>
        <end position="59"/>
    </location>
</feature>
<protein>
    <submittedName>
        <fullName evidence="6">LysR family transcriptional regulator</fullName>
    </submittedName>
</protein>
<dbReference type="PROSITE" id="PS50931">
    <property type="entry name" value="HTH_LYSR"/>
    <property type="match status" value="1"/>
</dbReference>
<comment type="similarity">
    <text evidence="1">Belongs to the LysR transcriptional regulatory family.</text>
</comment>
<evidence type="ECO:0000259" key="5">
    <source>
        <dbReference type="PROSITE" id="PS50931"/>
    </source>
</evidence>
<dbReference type="Proteomes" id="UP000241074">
    <property type="component" value="Chromosome"/>
</dbReference>
<dbReference type="RefSeq" id="WP_106891975.1">
    <property type="nucleotide sequence ID" value="NZ_CP027860.1"/>
</dbReference>
<evidence type="ECO:0000256" key="4">
    <source>
        <dbReference type="ARBA" id="ARBA00023163"/>
    </source>
</evidence>
<dbReference type="GO" id="GO:0043565">
    <property type="term" value="F:sequence-specific DNA binding"/>
    <property type="evidence" value="ECO:0007669"/>
    <property type="project" value="TreeGrafter"/>
</dbReference>
<dbReference type="OrthoDB" id="570111at2"/>
<name>A0A2P1PT77_9GAMM</name>
<dbReference type="GO" id="GO:0003700">
    <property type="term" value="F:DNA-binding transcription factor activity"/>
    <property type="evidence" value="ECO:0007669"/>
    <property type="project" value="InterPro"/>
</dbReference>
<dbReference type="GO" id="GO:0006351">
    <property type="term" value="P:DNA-templated transcription"/>
    <property type="evidence" value="ECO:0007669"/>
    <property type="project" value="TreeGrafter"/>
</dbReference>
<dbReference type="Gene3D" id="1.10.10.10">
    <property type="entry name" value="Winged helix-like DNA-binding domain superfamily/Winged helix DNA-binding domain"/>
    <property type="match status" value="1"/>
</dbReference>
<reference evidence="6 7" key="1">
    <citation type="submission" date="2018-03" db="EMBL/GenBank/DDBJ databases">
        <title>Ahniella affigens gen. nov., sp. nov., a gammaproteobacterium isolated from sandy soil near a stream.</title>
        <authorList>
            <person name="Ko Y."/>
            <person name="Kim J.-H."/>
        </authorList>
    </citation>
    <scope>NUCLEOTIDE SEQUENCE [LARGE SCALE GENOMIC DNA]</scope>
    <source>
        <strain evidence="6 7">D13</strain>
    </source>
</reference>
<dbReference type="Gene3D" id="3.40.190.290">
    <property type="match status" value="1"/>
</dbReference>
<dbReference type="AlphaFoldDB" id="A0A2P1PT77"/>
<dbReference type="Pfam" id="PF03466">
    <property type="entry name" value="LysR_substrate"/>
    <property type="match status" value="1"/>
</dbReference>
<dbReference type="PANTHER" id="PTHR30537:SF3">
    <property type="entry name" value="TRANSCRIPTIONAL REGULATORY PROTEIN"/>
    <property type="match status" value="1"/>
</dbReference>
<gene>
    <name evidence="6" type="ORF">C7S18_12970</name>
</gene>
<dbReference type="InterPro" id="IPR000847">
    <property type="entry name" value="LysR_HTH_N"/>
</dbReference>
<dbReference type="SUPFAM" id="SSF53850">
    <property type="entry name" value="Periplasmic binding protein-like II"/>
    <property type="match status" value="1"/>
</dbReference>
<dbReference type="InterPro" id="IPR005119">
    <property type="entry name" value="LysR_subst-bd"/>
</dbReference>
<evidence type="ECO:0000256" key="3">
    <source>
        <dbReference type="ARBA" id="ARBA00023125"/>
    </source>
</evidence>
<evidence type="ECO:0000313" key="7">
    <source>
        <dbReference type="Proteomes" id="UP000241074"/>
    </source>
</evidence>
<proteinExistence type="inferred from homology"/>
<accession>A0A2P1PT77</accession>
<dbReference type="Pfam" id="PF00126">
    <property type="entry name" value="HTH_1"/>
    <property type="match status" value="1"/>
</dbReference>